<dbReference type="Pfam" id="PF02789">
    <property type="entry name" value="Peptidase_M17_N"/>
    <property type="match status" value="1"/>
</dbReference>
<dbReference type="NCBIfam" id="NF002077">
    <property type="entry name" value="PRK00913.2-4"/>
    <property type="match status" value="1"/>
</dbReference>
<keyword evidence="6 8" id="KW-0378">Hydrolase</keyword>
<dbReference type="GO" id="GO:0005737">
    <property type="term" value="C:cytoplasm"/>
    <property type="evidence" value="ECO:0007669"/>
    <property type="project" value="UniProtKB-SubCell"/>
</dbReference>
<keyword evidence="7 8" id="KW-0464">Manganese</keyword>
<gene>
    <name evidence="8" type="primary">pepA</name>
    <name evidence="10" type="ORF">BAL341_524</name>
</gene>
<dbReference type="PANTHER" id="PTHR11963:SF23">
    <property type="entry name" value="CYTOSOL AMINOPEPTIDASE"/>
    <property type="match status" value="1"/>
</dbReference>
<dbReference type="Gene3D" id="3.40.220.10">
    <property type="entry name" value="Leucine Aminopeptidase, subunit E, domain 1"/>
    <property type="match status" value="1"/>
</dbReference>
<dbReference type="SUPFAM" id="SSF52949">
    <property type="entry name" value="Macro domain-like"/>
    <property type="match status" value="1"/>
</dbReference>
<evidence type="ECO:0000256" key="2">
    <source>
        <dbReference type="ARBA" id="ARBA00000967"/>
    </source>
</evidence>
<dbReference type="GO" id="GO:0006508">
    <property type="term" value="P:proteolysis"/>
    <property type="evidence" value="ECO:0007669"/>
    <property type="project" value="UniProtKB-KW"/>
</dbReference>
<feature type="binding site" evidence="8">
    <location>
        <position position="352"/>
    </location>
    <ligand>
        <name>Mn(2+)</name>
        <dbReference type="ChEBI" id="CHEBI:29035"/>
        <label>1</label>
    </ligand>
</feature>
<dbReference type="EC" id="3.4.11.1" evidence="8"/>
<comment type="catalytic activity">
    <reaction evidence="2 8">
        <text>Release of an N-terminal amino acid, preferentially leucine, but not glutamic or aspartic acids.</text>
        <dbReference type="EC" id="3.4.11.10"/>
    </reaction>
</comment>
<feature type="binding site" evidence="8">
    <location>
        <position position="352"/>
    </location>
    <ligand>
        <name>Mn(2+)</name>
        <dbReference type="ChEBI" id="CHEBI:29035"/>
        <label>2</label>
    </ligand>
</feature>
<dbReference type="PRINTS" id="PR00481">
    <property type="entry name" value="LAMNOPPTDASE"/>
</dbReference>
<evidence type="ECO:0000256" key="8">
    <source>
        <dbReference type="HAMAP-Rule" id="MF_00181"/>
    </source>
</evidence>
<reference evidence="10" key="1">
    <citation type="submission" date="2019-04" db="EMBL/GenBank/DDBJ databases">
        <authorList>
            <person name="Brambilla D."/>
        </authorList>
    </citation>
    <scope>NUCLEOTIDE SEQUENCE</scope>
    <source>
        <strain evidence="10">BAL1</strain>
    </source>
</reference>
<comment type="similarity">
    <text evidence="3 8">Belongs to the peptidase M17 family.</text>
</comment>
<feature type="binding site" evidence="8">
    <location>
        <position position="272"/>
    </location>
    <ligand>
        <name>Mn(2+)</name>
        <dbReference type="ChEBI" id="CHEBI:29035"/>
        <label>1</label>
    </ligand>
</feature>
<dbReference type="Pfam" id="PF00883">
    <property type="entry name" value="Peptidase_M17"/>
    <property type="match status" value="1"/>
</dbReference>
<evidence type="ECO:0000313" key="10">
    <source>
        <dbReference type="EMBL" id="VHO01967.1"/>
    </source>
</evidence>
<dbReference type="CDD" id="cd00433">
    <property type="entry name" value="Peptidase_M17"/>
    <property type="match status" value="1"/>
</dbReference>
<evidence type="ECO:0000256" key="3">
    <source>
        <dbReference type="ARBA" id="ARBA00009528"/>
    </source>
</evidence>
<evidence type="ECO:0000256" key="7">
    <source>
        <dbReference type="ARBA" id="ARBA00023211"/>
    </source>
</evidence>
<feature type="binding site" evidence="8">
    <location>
        <position position="350"/>
    </location>
    <ligand>
        <name>Mn(2+)</name>
        <dbReference type="ChEBI" id="CHEBI:29035"/>
        <label>1</label>
    </ligand>
</feature>
<dbReference type="NCBIfam" id="NF002075">
    <property type="entry name" value="PRK00913.2-2"/>
    <property type="match status" value="1"/>
</dbReference>
<evidence type="ECO:0000256" key="6">
    <source>
        <dbReference type="ARBA" id="ARBA00022801"/>
    </source>
</evidence>
<keyword evidence="4 8" id="KW-0031">Aminopeptidase</keyword>
<dbReference type="EC" id="3.4.11.10" evidence="8"/>
<feature type="binding site" evidence="8">
    <location>
        <position position="272"/>
    </location>
    <ligand>
        <name>Mn(2+)</name>
        <dbReference type="ChEBI" id="CHEBI:29035"/>
        <label>2</label>
    </ligand>
</feature>
<protein>
    <recommendedName>
        <fullName evidence="8">Probable cytosol aminopeptidase</fullName>
        <ecNumber evidence="8">3.4.11.1</ecNumber>
    </recommendedName>
    <alternativeName>
        <fullName evidence="8">Leucine aminopeptidase</fullName>
        <shortName evidence="8">LAP</shortName>
        <ecNumber evidence="8">3.4.11.10</ecNumber>
    </alternativeName>
    <alternativeName>
        <fullName evidence="8">Leucyl aminopeptidase</fullName>
    </alternativeName>
</protein>
<organism evidence="10">
    <name type="scientific">Rheinheimera sp. BAL341</name>
    <dbReference type="NCBI Taxonomy" id="1708203"/>
    <lineage>
        <taxon>Bacteria</taxon>
        <taxon>Pseudomonadati</taxon>
        <taxon>Pseudomonadota</taxon>
        <taxon>Gammaproteobacteria</taxon>
        <taxon>Chromatiales</taxon>
        <taxon>Chromatiaceae</taxon>
        <taxon>Rheinheimera</taxon>
    </lineage>
</organism>
<keyword evidence="8" id="KW-0479">Metal-binding</keyword>
<dbReference type="InterPro" id="IPR011356">
    <property type="entry name" value="Leucine_aapep/pepB"/>
</dbReference>
<sequence>MRIFLIILTLVFFAASASGFDIRFTDQNSSTEDTLLMFGASDDALPNQTIQKLAEAENFTGKTGQSLIWLSPSSPMERYQRVLLVGAGKAREHTAANAAALGGDMARMLSKSSARQVLIDVSQLNSQLADIELAAQLAYGAVLANYQFSRYLTTKPANALQQLNFLVSNAAEAQIRFAKLNATAKGVMLARDLTNEPAMGLTPANFAAKAAELKKLGVKITILDEKALEKNNMGAILAVGRGSARPPRLVIAHWQGSEQQPLAIVGKGITFDTGGYNLKTQADTLLRMTSDMAGAAAVLGTVAALAEQKAPVNLVAIMALAENMISDRAYLPGDVINTAAGLTVEVINTDAEGRLVLADALWYVEKTYKPRAIVDIATLTGAKVTALGAYYAGLFSQHDSLAMQLQNAGTAVNEKLWRLPLADEMKPELDSRIADLRNTGRSAGASTAALFLKQFVSDTPWAHIDIAGNALASSNKGITPEGATGFGVQLLTEWALTQP</sequence>
<feature type="domain" description="Cytosol aminopeptidase" evidence="9">
    <location>
        <begin position="348"/>
        <end position="355"/>
    </location>
</feature>
<proteinExistence type="inferred from homology"/>
<evidence type="ECO:0000259" key="9">
    <source>
        <dbReference type="PROSITE" id="PS00631"/>
    </source>
</evidence>
<dbReference type="InterPro" id="IPR000819">
    <property type="entry name" value="Peptidase_M17_C"/>
</dbReference>
<comment type="function">
    <text evidence="8">Presumably involved in the processing and regular turnover of intracellular proteins. Catalyzes the removal of unsubstituted N-terminal amino acids from various peptides.</text>
</comment>
<dbReference type="EMBL" id="CAAJGR010000052">
    <property type="protein sequence ID" value="VHO01967.1"/>
    <property type="molecule type" value="Genomic_DNA"/>
</dbReference>
<dbReference type="InterPro" id="IPR023042">
    <property type="entry name" value="Peptidase_M17_leu_NH2_pept"/>
</dbReference>
<dbReference type="HAMAP" id="MF_00181">
    <property type="entry name" value="Cytosol_peptidase_M17"/>
    <property type="match status" value="1"/>
</dbReference>
<accession>A0A486XKM6</accession>
<dbReference type="GO" id="GO:0030145">
    <property type="term" value="F:manganese ion binding"/>
    <property type="evidence" value="ECO:0007669"/>
    <property type="project" value="UniProtKB-UniRule"/>
</dbReference>
<evidence type="ECO:0000256" key="1">
    <source>
        <dbReference type="ARBA" id="ARBA00000135"/>
    </source>
</evidence>
<feature type="binding site" evidence="8">
    <location>
        <position position="291"/>
    </location>
    <ligand>
        <name>Mn(2+)</name>
        <dbReference type="ChEBI" id="CHEBI:29035"/>
        <label>2</label>
    </ligand>
</feature>
<feature type="active site" evidence="8">
    <location>
        <position position="354"/>
    </location>
</feature>
<dbReference type="PANTHER" id="PTHR11963">
    <property type="entry name" value="LEUCINE AMINOPEPTIDASE-RELATED"/>
    <property type="match status" value="1"/>
</dbReference>
<comment type="subcellular location">
    <subcellularLocation>
        <location evidence="8">Cytoplasm</location>
    </subcellularLocation>
</comment>
<feature type="active site" evidence="8">
    <location>
        <position position="279"/>
    </location>
</feature>
<comment type="catalytic activity">
    <reaction evidence="1 8">
        <text>Release of an N-terminal amino acid, Xaa-|-Yaa-, in which Xaa is preferably Leu, but may be other amino acids including Pro although not Arg or Lys, and Yaa may be Pro. Amino acid amides and methyl esters are also readily hydrolyzed, but rates on arylamides are exceedingly low.</text>
        <dbReference type="EC" id="3.4.11.1"/>
    </reaction>
</comment>
<feature type="binding site" evidence="8">
    <location>
        <position position="267"/>
    </location>
    <ligand>
        <name>Mn(2+)</name>
        <dbReference type="ChEBI" id="CHEBI:29035"/>
        <label>2</label>
    </ligand>
</feature>
<dbReference type="PROSITE" id="PS00631">
    <property type="entry name" value="CYTOSOL_AP"/>
    <property type="match status" value="1"/>
</dbReference>
<name>A0A486XKM6_9GAMM</name>
<dbReference type="Gene3D" id="3.40.630.10">
    <property type="entry name" value="Zn peptidases"/>
    <property type="match status" value="1"/>
</dbReference>
<dbReference type="InterPro" id="IPR008283">
    <property type="entry name" value="Peptidase_M17_N"/>
</dbReference>
<keyword evidence="5 8" id="KW-0645">Protease</keyword>
<dbReference type="GO" id="GO:0070006">
    <property type="term" value="F:metalloaminopeptidase activity"/>
    <property type="evidence" value="ECO:0007669"/>
    <property type="project" value="InterPro"/>
</dbReference>
<evidence type="ECO:0000256" key="4">
    <source>
        <dbReference type="ARBA" id="ARBA00022438"/>
    </source>
</evidence>
<evidence type="ECO:0000256" key="5">
    <source>
        <dbReference type="ARBA" id="ARBA00022670"/>
    </source>
</evidence>
<dbReference type="SUPFAM" id="SSF53187">
    <property type="entry name" value="Zn-dependent exopeptidases"/>
    <property type="match status" value="1"/>
</dbReference>
<dbReference type="InterPro" id="IPR043472">
    <property type="entry name" value="Macro_dom-like"/>
</dbReference>
<comment type="cofactor">
    <cofactor evidence="8">
        <name>Mn(2+)</name>
        <dbReference type="ChEBI" id="CHEBI:29035"/>
    </cofactor>
    <text evidence="8">Binds 2 manganese ions per subunit.</text>
</comment>
<keyword evidence="8" id="KW-0963">Cytoplasm</keyword>
<dbReference type="AlphaFoldDB" id="A0A486XKM6"/>